<accession>A0A543J0N3</accession>
<dbReference type="RefSeq" id="WP_142260273.1">
    <property type="nucleotide sequence ID" value="NZ_BMPV01000001.1"/>
</dbReference>
<dbReference type="AlphaFoldDB" id="A0A543J0N3"/>
<name>A0A543J0N3_9ACTN</name>
<dbReference type="Proteomes" id="UP000319213">
    <property type="component" value="Unassembled WGS sequence"/>
</dbReference>
<gene>
    <name evidence="2" type="ORF">FHX40_3115</name>
</gene>
<evidence type="ECO:0000313" key="3">
    <source>
        <dbReference type="Proteomes" id="UP000319213"/>
    </source>
</evidence>
<evidence type="ECO:0000256" key="1">
    <source>
        <dbReference type="SAM" id="MobiDB-lite"/>
    </source>
</evidence>
<keyword evidence="3" id="KW-1185">Reference proteome</keyword>
<dbReference type="OrthoDB" id="3492053at2"/>
<sequence>MGATSEFCGIDPDEMGRLAGVLATGSDRLAAFHQEVGRRLREHGIHVPALREIADIAGWGRGQVPMLRERARLIRALNADPGLGTSAAPGMLRLPDRLADYERAQSLARMYGQDIFVNFSGEFQGKLIHAHIKEIERLAENPHAAAAFFALLPPKIRDNLPTLIASTGSPTAKEDVAAFGKALGAALRAPVLVPAFGKVRSDLLRPAPNRPVAWNRLALLRHADAPSDVRSAAARALVLDDFVRTPYQEWRAAGTGEAKALGLPADLVSLGLEVLAGDGAAARDAFSRVGGDDVRLTQVDKMRRFLAYARWSGHGDDIADAFGRVIEAGAEVHTEKPGRHSPPAAAFALDAIKAAGSFGDAIPERARDSMATLAKSYIHELASGARFDKAIDRTSGMSVPDDWTHIPGVTPSFYLSPGDTYRFLQTFVGDNGLADDFDIAAGRFRNEILITTAKSDARRGTHHFEDAAAMLGDLAGLQFKATLDVRGEQDATGDLVRDLTKNSVSLGIDQIPVAGALKAAWDVTKAYIVSSGLDAWGESFKTHVERVTGARADFVKRQKYDLAQILHRAGFPSSEPPPELISKTTGELKTYDELLQEAKREAKDGGRPWEQVLKEKLTPYERWLDGNHELDKKSEYSSRMQSSEYAKEQIGIWD</sequence>
<evidence type="ECO:0000313" key="2">
    <source>
        <dbReference type="EMBL" id="TQM76381.1"/>
    </source>
</evidence>
<reference evidence="2 3" key="1">
    <citation type="submission" date="2019-06" db="EMBL/GenBank/DDBJ databases">
        <title>Sequencing the genomes of 1000 actinobacteria strains.</title>
        <authorList>
            <person name="Klenk H.-P."/>
        </authorList>
    </citation>
    <scope>NUCLEOTIDE SEQUENCE [LARGE SCALE GENOMIC DNA]</scope>
    <source>
        <strain evidence="2 3">DSM 43186</strain>
    </source>
</reference>
<comment type="caution">
    <text evidence="2">The sequence shown here is derived from an EMBL/GenBank/DDBJ whole genome shotgun (WGS) entry which is preliminary data.</text>
</comment>
<feature type="region of interest" description="Disordered" evidence="1">
    <location>
        <begin position="632"/>
        <end position="654"/>
    </location>
</feature>
<protein>
    <submittedName>
        <fullName evidence="2">Uncharacterized protein</fullName>
    </submittedName>
</protein>
<proteinExistence type="predicted"/>
<organism evidence="2 3">
    <name type="scientific">Thermopolyspora flexuosa</name>
    <dbReference type="NCBI Taxonomy" id="103836"/>
    <lineage>
        <taxon>Bacteria</taxon>
        <taxon>Bacillati</taxon>
        <taxon>Actinomycetota</taxon>
        <taxon>Actinomycetes</taxon>
        <taxon>Streptosporangiales</taxon>
        <taxon>Streptosporangiaceae</taxon>
        <taxon>Thermopolyspora</taxon>
    </lineage>
</organism>
<dbReference type="EMBL" id="VFPQ01000001">
    <property type="protein sequence ID" value="TQM76381.1"/>
    <property type="molecule type" value="Genomic_DNA"/>
</dbReference>